<feature type="region of interest" description="Disordered" evidence="1">
    <location>
        <begin position="1"/>
        <end position="34"/>
    </location>
</feature>
<accession>Q9PE44</accession>
<reference evidence="2 3" key="1">
    <citation type="journal article" date="2000" name="Nature">
        <title>The genome sequence of the plant pathogen Xylella fastidiosa.</title>
        <authorList>
            <person name="Simpson A.J."/>
            <person name="Reinach F.C."/>
            <person name="Arruda P."/>
            <person name="Abreu F.A."/>
            <person name="Acencio M."/>
            <person name="Alvarenga R."/>
            <person name="Alves L.M."/>
            <person name="Araya J.E."/>
            <person name="Baia G.S."/>
            <person name="Baptista C.S."/>
            <person name="Barros M.H."/>
            <person name="Bonaccorsi E.D."/>
            <person name="Bordin S."/>
            <person name="Bove J.M."/>
            <person name="Briones M.R."/>
            <person name="Bueno M.R."/>
            <person name="Camargo A.A."/>
            <person name="Camargo L.E."/>
            <person name="Carraro D.M."/>
            <person name="Carrer H."/>
            <person name="Colauto N.B."/>
            <person name="Colombo C."/>
            <person name="Costa F.F."/>
            <person name="Costa M.C."/>
            <person name="Costa-Neto C.M."/>
            <person name="Coutinho L.L."/>
            <person name="Cristofani M."/>
            <person name="Dias-Neto E."/>
            <person name="Docena C."/>
            <person name="El-Dorry H."/>
            <person name="Facincani A.P."/>
            <person name="Ferreira A.J."/>
            <person name="Ferreira V.C."/>
            <person name="Ferro J.A."/>
            <person name="Fraga J.S."/>
            <person name="Franca S.C."/>
            <person name="Franco M.C."/>
            <person name="Frohme M."/>
            <person name="Furlan L.R."/>
            <person name="Garnier M."/>
            <person name="Goldman G.H."/>
            <person name="Goldman M.H."/>
            <person name="Gomes S.L."/>
            <person name="Gruber A."/>
            <person name="Ho P.L."/>
            <person name="Hoheisel J.D."/>
            <person name="Junqueira M.L."/>
            <person name="Kemper E.L."/>
            <person name="Kitajima J.P."/>
            <person name="Krieger J.E."/>
            <person name="Kuramae E.E."/>
            <person name="Laigret F."/>
            <person name="Lambais M.R."/>
            <person name="Leite L.C."/>
            <person name="Lemos E.G."/>
            <person name="Lemos M.V."/>
            <person name="Lopes S.A."/>
            <person name="Lopes C.R."/>
            <person name="Machado J.A."/>
            <person name="Machado M.A."/>
            <person name="Madeira A.M."/>
            <person name="Madeira H.M."/>
            <person name="Marino C.L."/>
            <person name="Marques M.V."/>
            <person name="Martins E.A."/>
            <person name="Martins E.M."/>
            <person name="Matsukuma A.Y."/>
            <person name="Menck C.F."/>
            <person name="Miracca E.C."/>
            <person name="Miyaki C.Y."/>
            <person name="Monteriro-Vitorello C.B."/>
            <person name="Moon D.H."/>
            <person name="Nagai M.A."/>
            <person name="Nascimento A.L."/>
            <person name="Netto L.E."/>
            <person name="Nhani A.Jr."/>
            <person name="Nobrega F.G."/>
            <person name="Nunes L.R."/>
            <person name="Oliveira M.A."/>
            <person name="de Oliveira M.C."/>
            <person name="de Oliveira R.C."/>
            <person name="Palmieri D.A."/>
            <person name="Paris A."/>
            <person name="Peixoto B.R."/>
            <person name="Pereira G.A."/>
            <person name="Pereira H.A.Jr."/>
            <person name="Pesquero J.B."/>
            <person name="Quaggio R.B."/>
            <person name="Roberto P.G."/>
            <person name="Rodrigues V."/>
            <person name="de M Rosa A.J."/>
            <person name="de Rosa V.E.Jr."/>
            <person name="de Sa R.G."/>
            <person name="Santelli R.V."/>
            <person name="Sawasaki H.E."/>
            <person name="da Silva A.C."/>
            <person name="da Silva A.M."/>
            <person name="da Silva F.R."/>
            <person name="da Silva W.A.Jr."/>
            <person name="da Silveira J.F."/>
            <person name="Silvestri M.L."/>
            <person name="Siqueira W.J."/>
            <person name="de Souza A.A."/>
            <person name="de Souza A.P."/>
            <person name="Terenzi M.F."/>
            <person name="Truffi D."/>
            <person name="Tsai S.M."/>
            <person name="Tsuhako M.H."/>
            <person name="Vallada H."/>
            <person name="Van Sluys M.A."/>
            <person name="Verjovski-Almeida S."/>
            <person name="Vettore A.L."/>
            <person name="Zago M.A."/>
            <person name="Zatz M."/>
            <person name="Meidanis J."/>
            <person name="Setubal J.C."/>
        </authorList>
    </citation>
    <scope>NUCLEOTIDE SEQUENCE [LARGE SCALE GENOMIC DNA]</scope>
    <source>
        <strain evidence="2 3">9a5c</strain>
    </source>
</reference>
<sequence length="34" mass="3578">MPDSKSPPQQGTKLYTPPSDYILATASGSPNVTK</sequence>
<organism evidence="2 3">
    <name type="scientific">Xylella fastidiosa (strain 9a5c)</name>
    <dbReference type="NCBI Taxonomy" id="160492"/>
    <lineage>
        <taxon>Bacteria</taxon>
        <taxon>Pseudomonadati</taxon>
        <taxon>Pseudomonadota</taxon>
        <taxon>Gammaproteobacteria</taxon>
        <taxon>Lysobacterales</taxon>
        <taxon>Lysobacteraceae</taxon>
        <taxon>Xylella</taxon>
    </lineage>
</organism>
<evidence type="ECO:0000313" key="2">
    <source>
        <dbReference type="EMBL" id="AAF83994.1"/>
    </source>
</evidence>
<protein>
    <submittedName>
        <fullName evidence="2">Uncharacterized protein</fullName>
    </submittedName>
</protein>
<dbReference type="PIR" id="D82713">
    <property type="entry name" value="D82713"/>
</dbReference>
<dbReference type="HOGENOM" id="CLU_3376792_0_0_6"/>
<name>Q9PE44_XYLFA</name>
<dbReference type="EMBL" id="AE003849">
    <property type="protein sequence ID" value="AAF83994.1"/>
    <property type="molecule type" value="Genomic_DNA"/>
</dbReference>
<proteinExistence type="predicted"/>
<dbReference type="KEGG" id="xfa:XF_1184"/>
<evidence type="ECO:0000256" key="1">
    <source>
        <dbReference type="SAM" id="MobiDB-lite"/>
    </source>
</evidence>
<feature type="compositionally biased region" description="Polar residues" evidence="1">
    <location>
        <begin position="1"/>
        <end position="13"/>
    </location>
</feature>
<evidence type="ECO:0000313" key="3">
    <source>
        <dbReference type="Proteomes" id="UP000000812"/>
    </source>
</evidence>
<gene>
    <name evidence="2" type="ordered locus">XF_1184</name>
</gene>
<dbReference type="AlphaFoldDB" id="Q9PE44"/>
<dbReference type="Proteomes" id="UP000000812">
    <property type="component" value="Chromosome"/>
</dbReference>